<dbReference type="InterPro" id="IPR029044">
    <property type="entry name" value="Nucleotide-diphossugar_trans"/>
</dbReference>
<dbReference type="GeneID" id="100888971"/>
<keyword evidence="6" id="KW-1185">Reference proteome</keyword>
<keyword evidence="3" id="KW-0472">Membrane</keyword>
<dbReference type="AlphaFoldDB" id="A0A7M7MZB5"/>
<feature type="compositionally biased region" description="Basic residues" evidence="2">
    <location>
        <begin position="183"/>
        <end position="199"/>
    </location>
</feature>
<protein>
    <recommendedName>
        <fullName evidence="4">Nucleotide-diphospho-sugar transferase domain-containing protein</fullName>
    </recommendedName>
</protein>
<reference evidence="6" key="1">
    <citation type="submission" date="2015-02" db="EMBL/GenBank/DDBJ databases">
        <title>Genome sequencing for Strongylocentrotus purpuratus.</title>
        <authorList>
            <person name="Murali S."/>
            <person name="Liu Y."/>
            <person name="Vee V."/>
            <person name="English A."/>
            <person name="Wang M."/>
            <person name="Skinner E."/>
            <person name="Han Y."/>
            <person name="Muzny D.M."/>
            <person name="Worley K.C."/>
            <person name="Gibbs R.A."/>
        </authorList>
    </citation>
    <scope>NUCLEOTIDE SEQUENCE</scope>
</reference>
<feature type="transmembrane region" description="Helical" evidence="3">
    <location>
        <begin position="42"/>
        <end position="60"/>
    </location>
</feature>
<evidence type="ECO:0000256" key="1">
    <source>
        <dbReference type="ARBA" id="ARBA00007033"/>
    </source>
</evidence>
<accession>A0A7M7MZB5</accession>
<feature type="compositionally biased region" description="Basic residues" evidence="2">
    <location>
        <begin position="651"/>
        <end position="661"/>
    </location>
</feature>
<feature type="compositionally biased region" description="Basic residues" evidence="2">
    <location>
        <begin position="727"/>
        <end position="739"/>
    </location>
</feature>
<dbReference type="PANTHER" id="PTHR47032:SF1">
    <property type="entry name" value="UDP-D-XYLOSE:L-FUCOSE ALPHA-1,3-D-XYLOSYLTRANSFERASE-RELATED"/>
    <property type="match status" value="1"/>
</dbReference>
<evidence type="ECO:0000313" key="5">
    <source>
        <dbReference type="EnsemblMetazoa" id="XP_030828864"/>
    </source>
</evidence>
<feature type="domain" description="Nucleotide-diphospho-sugar transferase" evidence="4">
    <location>
        <begin position="795"/>
        <end position="993"/>
    </location>
</feature>
<organism evidence="5 6">
    <name type="scientific">Strongylocentrotus purpuratus</name>
    <name type="common">Purple sea urchin</name>
    <dbReference type="NCBI Taxonomy" id="7668"/>
    <lineage>
        <taxon>Eukaryota</taxon>
        <taxon>Metazoa</taxon>
        <taxon>Echinodermata</taxon>
        <taxon>Eleutherozoa</taxon>
        <taxon>Echinozoa</taxon>
        <taxon>Echinoidea</taxon>
        <taxon>Euechinoidea</taxon>
        <taxon>Echinacea</taxon>
        <taxon>Camarodonta</taxon>
        <taxon>Echinidea</taxon>
        <taxon>Strongylocentrotidae</taxon>
        <taxon>Strongylocentrotus</taxon>
    </lineage>
</organism>
<evidence type="ECO:0000256" key="2">
    <source>
        <dbReference type="SAM" id="MobiDB-lite"/>
    </source>
</evidence>
<name>A0A7M7MZB5_STRPU</name>
<dbReference type="OrthoDB" id="1712432at2759"/>
<feature type="compositionally biased region" description="Polar residues" evidence="2">
    <location>
        <begin position="632"/>
        <end position="648"/>
    </location>
</feature>
<keyword evidence="3" id="KW-0812">Transmembrane</keyword>
<dbReference type="SUPFAM" id="SSF53448">
    <property type="entry name" value="Nucleotide-diphospho-sugar transferases"/>
    <property type="match status" value="1"/>
</dbReference>
<comment type="similarity">
    <text evidence="1">Belongs to the glycosyltransferase 77 family.</text>
</comment>
<dbReference type="InParanoid" id="A0A7M7MZB5"/>
<evidence type="ECO:0000256" key="3">
    <source>
        <dbReference type="SAM" id="Phobius"/>
    </source>
</evidence>
<proteinExistence type="inferred from homology"/>
<evidence type="ECO:0000259" key="4">
    <source>
        <dbReference type="Pfam" id="PF03407"/>
    </source>
</evidence>
<evidence type="ECO:0000313" key="6">
    <source>
        <dbReference type="Proteomes" id="UP000007110"/>
    </source>
</evidence>
<dbReference type="EnsemblMetazoa" id="XM_030973004">
    <property type="protein sequence ID" value="XP_030828864"/>
    <property type="gene ID" value="LOC100888971"/>
</dbReference>
<feature type="region of interest" description="Disordered" evidence="2">
    <location>
        <begin position="703"/>
        <end position="745"/>
    </location>
</feature>
<dbReference type="PANTHER" id="PTHR47032">
    <property type="entry name" value="UDP-D-XYLOSE:L-FUCOSE ALPHA-1,3-D-XYLOSYLTRANSFERASE-RELATED"/>
    <property type="match status" value="1"/>
</dbReference>
<dbReference type="GO" id="GO:0005794">
    <property type="term" value="C:Golgi apparatus"/>
    <property type="evidence" value="ECO:0000318"/>
    <property type="project" value="GO_Central"/>
</dbReference>
<dbReference type="Proteomes" id="UP000007110">
    <property type="component" value="Unassembled WGS sequence"/>
</dbReference>
<dbReference type="GO" id="GO:0016757">
    <property type="term" value="F:glycosyltransferase activity"/>
    <property type="evidence" value="ECO:0000318"/>
    <property type="project" value="GO_Central"/>
</dbReference>
<feature type="region of interest" description="Disordered" evidence="2">
    <location>
        <begin position="170"/>
        <end position="207"/>
    </location>
</feature>
<reference evidence="5" key="2">
    <citation type="submission" date="2021-01" db="UniProtKB">
        <authorList>
            <consortium name="EnsemblMetazoa"/>
        </authorList>
    </citation>
    <scope>IDENTIFICATION</scope>
</reference>
<keyword evidence="3" id="KW-1133">Transmembrane helix</keyword>
<feature type="region of interest" description="Disordered" evidence="2">
    <location>
        <begin position="632"/>
        <end position="670"/>
    </location>
</feature>
<dbReference type="InterPro" id="IPR005069">
    <property type="entry name" value="Nucl-diP-sugar_transferase"/>
</dbReference>
<dbReference type="Pfam" id="PF03407">
    <property type="entry name" value="Nucleotid_trans"/>
    <property type="match status" value="1"/>
</dbReference>
<sequence length="1011" mass="113474">MNLTMFPSISFLSEACLFTNSYRFHKAAINLPFTMTRMFKRWISLLVCMFLPTMMFSFLYHRNEILQKKIANSIQLDQRLFPKSLPADETSGSILQRLVFPTPYYRVERDLDEQMWLPMSMSGMASREVIRSTLTTKKMITTRTAIEVHSSRETKETLGTAERNVIIATGNDVSGAEKPSKDIKKRPSKRSRRTNKRSPVHPQELPQQVREVKPITSVGVAGKFNDKQMIPTPAPVARVPSFQNNIEEFAEVSEKLDGLTIASHVESVDPVSRTATAAPVKMIRQKVEEVKPIKSVGVAGKVDDKQIIPTSAPVTRVPSFQNNIEEFVKVSEKLDGLAIASHVESVDPVPRTVTAAPVKMIRQPVGEVKPFKSVGVAGKFDDKQIIPTSAPVTRVPSFQNNIEEFAKVSEKLDGLAIASHVESVDPLPSTAAAAPVKMIRQKVEEVKPIKSVGVAGKVDDKQIIPTPAPVTRVPSFQNNIEEFAKVSEKLDGLAIASHVESVDPLPSTAAAAPVKMIRQKVEEVKPIKSVGVAGKVDDKQIIPTPAPVTRVPSFQNNIEEFAKVSEKLDGLAIASHVESVDPGSRTAVAAPAKIVLRLTAETKNITELTEIANDNLDMKSVNETSFGESIQASNLEKPSEQNSPSALSAPTKRKSKKKQEKSKKTNDKIDVQVMNIEQKFDEMKLDTKEKVMNMTDKKDEVVRTMEEQQENNVPVKPPSRKEDTKRKRDRKSRTRHKSHPKEEEVNVPVTLSLNFNLNDSKSHSPVILVSTNKAFLNFTDNWLESVKRSGIRSGVTLVAEDREAFNYLNNRTDIELNVVLNDVSESPGERLLFDSPAYKQLVNKRPSYILQLLSSGHDVLFSDVDIVWLKNPLPYFTNDTNDIWLQEDLHEPTVYCAGFTFYRSSPATIALVTEWVQTLALHPTYPDQRVLNGLLKKKRWAGDYIKRAVMDSRLFPSGRLYFDPDWREANKDTEQVMVHNNWIKGHDRKVERFRNEGLWYLDDKETGQSYQ</sequence>
<dbReference type="RefSeq" id="XP_030828864.1">
    <property type="nucleotide sequence ID" value="XM_030973004.1"/>
</dbReference>
<dbReference type="InterPro" id="IPR052636">
    <property type="entry name" value="UDP-D-xylose:L-fucose_XylT"/>
</dbReference>